<dbReference type="CDD" id="cd04433">
    <property type="entry name" value="AFD_class_I"/>
    <property type="match status" value="1"/>
</dbReference>
<proteinExistence type="inferred from homology"/>
<organism evidence="4 5">
    <name type="scientific">Ramlibacter tataouinensis</name>
    <dbReference type="NCBI Taxonomy" id="94132"/>
    <lineage>
        <taxon>Bacteria</taxon>
        <taxon>Pseudomonadati</taxon>
        <taxon>Pseudomonadota</taxon>
        <taxon>Betaproteobacteria</taxon>
        <taxon>Burkholderiales</taxon>
        <taxon>Comamonadaceae</taxon>
        <taxon>Ramlibacter</taxon>
    </lineage>
</organism>
<dbReference type="InterPro" id="IPR042099">
    <property type="entry name" value="ANL_N_sf"/>
</dbReference>
<dbReference type="Gene3D" id="3.30.300.30">
    <property type="match status" value="1"/>
</dbReference>
<evidence type="ECO:0000259" key="3">
    <source>
        <dbReference type="Pfam" id="PF00501"/>
    </source>
</evidence>
<dbReference type="GO" id="GO:0006631">
    <property type="term" value="P:fatty acid metabolic process"/>
    <property type="evidence" value="ECO:0007669"/>
    <property type="project" value="TreeGrafter"/>
</dbReference>
<keyword evidence="5" id="KW-1185">Reference proteome</keyword>
<evidence type="ECO:0000256" key="2">
    <source>
        <dbReference type="ARBA" id="ARBA00022598"/>
    </source>
</evidence>
<accession>A0A127JV10</accession>
<dbReference type="PATRIC" id="fig|94132.3.peg.2933"/>
<dbReference type="Proteomes" id="UP000070433">
    <property type="component" value="Chromosome"/>
</dbReference>
<dbReference type="AlphaFoldDB" id="A0A127JV10"/>
<keyword evidence="2" id="KW-0436">Ligase</keyword>
<dbReference type="EMBL" id="CP010951">
    <property type="protein sequence ID" value="AMO23847.1"/>
    <property type="molecule type" value="Genomic_DNA"/>
</dbReference>
<comment type="similarity">
    <text evidence="1">Belongs to the ATP-dependent AMP-binding enzyme family.</text>
</comment>
<feature type="domain" description="AMP-dependent synthetase/ligase" evidence="3">
    <location>
        <begin position="21"/>
        <end position="344"/>
    </location>
</feature>
<dbReference type="GO" id="GO:0031956">
    <property type="term" value="F:medium-chain fatty acid-CoA ligase activity"/>
    <property type="evidence" value="ECO:0007669"/>
    <property type="project" value="TreeGrafter"/>
</dbReference>
<dbReference type="Gene3D" id="3.40.50.12780">
    <property type="entry name" value="N-terminal domain of ligase-like"/>
    <property type="match status" value="1"/>
</dbReference>
<dbReference type="OrthoDB" id="8895918at2"/>
<sequence length="496" mass="53554">MSAPFRSTFYSSILFHSRFNPYSIACVFGEEHVTYQRFAKDIERTTRRLAALEVGAARRVLVNVAHPYVHWLLTIALGRMGVVSVTAFGSDSELFRFTGAEVVLTDQDLLGGERRIIRVTKDWLAGPTNEFPAFVDREHGYDDPLRLVLSSGTTGKPKKIVITYGQFQHRVFSGSLGAAAAPTARVMAMVGADTVGGYQLPMATWAHGGRVVMLLPKDNAYITLRRNGVSVAFMSPVQLAGMLKSMPRDAWPVEGLTVSVGGSALPHDLAQQARLRLTSQLMVVYGSTEVGTVYRMNASMENGVTGGYVVPSVEVQVVDSDGQPVSHGQVGEVRVRGATAVSGYADEPREEISAQTAFRDGWFYPGDAGVLTAGGLLAIVGRTQELMNLGGIKVAPTLIEDAIRACEGIADMAAFAVDQAGATEQPWVAVVRGMGFDAAAVISRFKQRFPQLPSLRVAYIDAIPRNGMGKVLRGELRRMVKAQQLALAPIETAVLH</sequence>
<dbReference type="InterPro" id="IPR020845">
    <property type="entry name" value="AMP-binding_CS"/>
</dbReference>
<dbReference type="InterPro" id="IPR045851">
    <property type="entry name" value="AMP-bd_C_sf"/>
</dbReference>
<reference evidence="4 5" key="1">
    <citation type="journal article" date="2014" name="Int. J. Syst. Evol. Microbiol.">
        <title>Ramlibacter solisilvae sp. nov., isolated from forest soil, and emended description of the genus Ramlibacter.</title>
        <authorList>
            <person name="Lee H.J."/>
            <person name="Lee S.H."/>
            <person name="Lee S.S."/>
            <person name="Lee J.S."/>
            <person name="Kim Y."/>
            <person name="Kim S.C."/>
            <person name="Jeon C.O."/>
        </authorList>
    </citation>
    <scope>NUCLEOTIDE SEQUENCE [LARGE SCALE GENOMIC DNA]</scope>
    <source>
        <strain evidence="4 5">5-10</strain>
    </source>
</reference>
<dbReference type="Pfam" id="PF00501">
    <property type="entry name" value="AMP-binding"/>
    <property type="match status" value="1"/>
</dbReference>
<evidence type="ECO:0000313" key="5">
    <source>
        <dbReference type="Proteomes" id="UP000070433"/>
    </source>
</evidence>
<dbReference type="InterPro" id="IPR000873">
    <property type="entry name" value="AMP-dep_synth/lig_dom"/>
</dbReference>
<evidence type="ECO:0000313" key="4">
    <source>
        <dbReference type="EMBL" id="AMO23847.1"/>
    </source>
</evidence>
<dbReference type="PANTHER" id="PTHR43201">
    <property type="entry name" value="ACYL-COA SYNTHETASE"/>
    <property type="match status" value="1"/>
</dbReference>
<gene>
    <name evidence="4" type="ORF">UC35_14415</name>
</gene>
<evidence type="ECO:0000256" key="1">
    <source>
        <dbReference type="ARBA" id="ARBA00006432"/>
    </source>
</evidence>
<dbReference type="PANTHER" id="PTHR43201:SF5">
    <property type="entry name" value="MEDIUM-CHAIN ACYL-COA LIGASE ACSF2, MITOCHONDRIAL"/>
    <property type="match status" value="1"/>
</dbReference>
<dbReference type="RefSeq" id="WP_061500841.1">
    <property type="nucleotide sequence ID" value="NZ_CP010951.1"/>
</dbReference>
<name>A0A127JV10_9BURK</name>
<dbReference type="SUPFAM" id="SSF56801">
    <property type="entry name" value="Acetyl-CoA synthetase-like"/>
    <property type="match status" value="1"/>
</dbReference>
<dbReference type="PROSITE" id="PS00455">
    <property type="entry name" value="AMP_BINDING"/>
    <property type="match status" value="1"/>
</dbReference>
<protein>
    <recommendedName>
        <fullName evidence="3">AMP-dependent synthetase/ligase domain-containing protein</fullName>
    </recommendedName>
</protein>